<evidence type="ECO:0000256" key="11">
    <source>
        <dbReference type="RuleBase" id="RU000488"/>
    </source>
</evidence>
<dbReference type="GO" id="GO:0005743">
    <property type="term" value="C:mitochondrial inner membrane"/>
    <property type="evidence" value="ECO:0007669"/>
    <property type="project" value="UniProtKB-SubCell"/>
</dbReference>
<evidence type="ECO:0000256" key="6">
    <source>
        <dbReference type="ARBA" id="ARBA00022792"/>
    </source>
</evidence>
<reference evidence="13" key="2">
    <citation type="journal article" date="2021" name="Genome Biol. Evol.">
        <title>Developing a high-quality reference genome for a parasitic bivalve with doubly uniparental inheritance (Bivalvia: Unionida).</title>
        <authorList>
            <person name="Smith C.H."/>
        </authorList>
    </citation>
    <scope>NUCLEOTIDE SEQUENCE</scope>
    <source>
        <strain evidence="13">CHS0354</strain>
        <tissue evidence="13">Mantle</tissue>
    </source>
</reference>
<reference evidence="13" key="3">
    <citation type="submission" date="2023-05" db="EMBL/GenBank/DDBJ databases">
        <authorList>
            <person name="Smith C.H."/>
        </authorList>
    </citation>
    <scope>NUCLEOTIDE SEQUENCE</scope>
    <source>
        <strain evidence="13">CHS0354</strain>
        <tissue evidence="13">Mantle</tissue>
    </source>
</reference>
<evidence type="ECO:0000256" key="9">
    <source>
        <dbReference type="ARBA" id="ARBA00023136"/>
    </source>
</evidence>
<keyword evidence="3 11" id="KW-0813">Transport</keyword>
<keyword evidence="7 12" id="KW-1133">Transmembrane helix</keyword>
<dbReference type="EMBL" id="JAEAOA010002285">
    <property type="protein sequence ID" value="KAK3607075.1"/>
    <property type="molecule type" value="Genomic_DNA"/>
</dbReference>
<organism evidence="13 14">
    <name type="scientific">Potamilus streckersoni</name>
    <dbReference type="NCBI Taxonomy" id="2493646"/>
    <lineage>
        <taxon>Eukaryota</taxon>
        <taxon>Metazoa</taxon>
        <taxon>Spiralia</taxon>
        <taxon>Lophotrochozoa</taxon>
        <taxon>Mollusca</taxon>
        <taxon>Bivalvia</taxon>
        <taxon>Autobranchia</taxon>
        <taxon>Heteroconchia</taxon>
        <taxon>Palaeoheterodonta</taxon>
        <taxon>Unionida</taxon>
        <taxon>Unionoidea</taxon>
        <taxon>Unionidae</taxon>
        <taxon>Ambleminae</taxon>
        <taxon>Lampsilini</taxon>
        <taxon>Potamilus</taxon>
    </lineage>
</organism>
<protein>
    <submittedName>
        <fullName evidence="13">Uncharacterized protein</fullName>
    </submittedName>
</protein>
<dbReference type="AlphaFoldDB" id="A0AAE0TC03"/>
<comment type="subcellular location">
    <subcellularLocation>
        <location evidence="1">Mitochondrion inner membrane</location>
        <topology evidence="1">Multi-pass membrane protein</topology>
    </subcellularLocation>
</comment>
<dbReference type="SUPFAM" id="SSF103506">
    <property type="entry name" value="Mitochondrial carrier"/>
    <property type="match status" value="1"/>
</dbReference>
<dbReference type="InterPro" id="IPR018108">
    <property type="entry name" value="MCP_transmembrane"/>
</dbReference>
<accession>A0AAE0TC03</accession>
<feature type="non-terminal residue" evidence="13">
    <location>
        <position position="1"/>
    </location>
</feature>
<feature type="repeat" description="Solcar" evidence="10">
    <location>
        <begin position="5"/>
        <end position="96"/>
    </location>
</feature>
<keyword evidence="14" id="KW-1185">Reference proteome</keyword>
<evidence type="ECO:0000313" key="14">
    <source>
        <dbReference type="Proteomes" id="UP001195483"/>
    </source>
</evidence>
<evidence type="ECO:0000256" key="10">
    <source>
        <dbReference type="PROSITE-ProRule" id="PRU00282"/>
    </source>
</evidence>
<keyword evidence="8" id="KW-0496">Mitochondrion</keyword>
<keyword evidence="5" id="KW-0677">Repeat</keyword>
<dbReference type="Pfam" id="PF00153">
    <property type="entry name" value="Mito_carr"/>
    <property type="match status" value="1"/>
</dbReference>
<evidence type="ECO:0000256" key="5">
    <source>
        <dbReference type="ARBA" id="ARBA00022737"/>
    </source>
</evidence>
<dbReference type="Proteomes" id="UP001195483">
    <property type="component" value="Unassembled WGS sequence"/>
</dbReference>
<proteinExistence type="inferred from homology"/>
<keyword evidence="6" id="KW-0999">Mitochondrion inner membrane</keyword>
<dbReference type="PROSITE" id="PS50920">
    <property type="entry name" value="SOLCAR"/>
    <property type="match status" value="1"/>
</dbReference>
<evidence type="ECO:0000256" key="1">
    <source>
        <dbReference type="ARBA" id="ARBA00004448"/>
    </source>
</evidence>
<dbReference type="InterPro" id="IPR051508">
    <property type="entry name" value="Mito_Carrier_Antiporter"/>
</dbReference>
<reference evidence="13" key="1">
    <citation type="journal article" date="2021" name="Genome Biol. Evol.">
        <title>A High-Quality Reference Genome for a Parasitic Bivalve with Doubly Uniparental Inheritance (Bivalvia: Unionida).</title>
        <authorList>
            <person name="Smith C.H."/>
        </authorList>
    </citation>
    <scope>NUCLEOTIDE SEQUENCE</scope>
    <source>
        <strain evidence="13">CHS0354</strain>
    </source>
</reference>
<keyword evidence="4 10" id="KW-0812">Transmembrane</keyword>
<evidence type="ECO:0000256" key="2">
    <source>
        <dbReference type="ARBA" id="ARBA00006375"/>
    </source>
</evidence>
<evidence type="ECO:0000256" key="8">
    <source>
        <dbReference type="ARBA" id="ARBA00023128"/>
    </source>
</evidence>
<evidence type="ECO:0000256" key="4">
    <source>
        <dbReference type="ARBA" id="ARBA00022692"/>
    </source>
</evidence>
<evidence type="ECO:0000256" key="7">
    <source>
        <dbReference type="ARBA" id="ARBA00022989"/>
    </source>
</evidence>
<comment type="caution">
    <text evidence="13">The sequence shown here is derived from an EMBL/GenBank/DDBJ whole genome shotgun (WGS) entry which is preliminary data.</text>
</comment>
<name>A0AAE0TC03_9BIVA</name>
<dbReference type="InterPro" id="IPR023395">
    <property type="entry name" value="MCP_dom_sf"/>
</dbReference>
<evidence type="ECO:0000256" key="12">
    <source>
        <dbReference type="SAM" id="Phobius"/>
    </source>
</evidence>
<sequence>VFHKESWLNALAAAVMSGFVVTAFMTPFDVVSTRMYNQRTDVHGKGHMYQNVLHCFVKIFQTEGLWGFYKGWAPSLMRLAPHTVLSLVFWDRLRDAYRRFQQHHPIEL</sequence>
<dbReference type="PANTHER" id="PTHR45928">
    <property type="entry name" value="RE38146P"/>
    <property type="match status" value="1"/>
</dbReference>
<gene>
    <name evidence="13" type="ORF">CHS0354_039131</name>
</gene>
<comment type="similarity">
    <text evidence="2 11">Belongs to the mitochondrial carrier (TC 2.A.29) family.</text>
</comment>
<dbReference type="Gene3D" id="1.50.40.10">
    <property type="entry name" value="Mitochondrial carrier domain"/>
    <property type="match status" value="1"/>
</dbReference>
<dbReference type="PANTHER" id="PTHR45928:SF1">
    <property type="entry name" value="RE38146P"/>
    <property type="match status" value="1"/>
</dbReference>
<feature type="transmembrane region" description="Helical" evidence="12">
    <location>
        <begin position="6"/>
        <end position="28"/>
    </location>
</feature>
<keyword evidence="9 10" id="KW-0472">Membrane</keyword>
<evidence type="ECO:0000313" key="13">
    <source>
        <dbReference type="EMBL" id="KAK3607075.1"/>
    </source>
</evidence>
<evidence type="ECO:0000256" key="3">
    <source>
        <dbReference type="ARBA" id="ARBA00022448"/>
    </source>
</evidence>